<gene>
    <name evidence="1" type="ORF">ETSY2_08520</name>
</gene>
<accession>W4ME59</accession>
<reference evidence="1 2" key="1">
    <citation type="journal article" date="2014" name="Nature">
        <title>An environmental bacterial taxon with a large and distinct metabolic repertoire.</title>
        <authorList>
            <person name="Wilson M.C."/>
            <person name="Mori T."/>
            <person name="Ruckert C."/>
            <person name="Uria A.R."/>
            <person name="Helf M.J."/>
            <person name="Takada K."/>
            <person name="Gernert C."/>
            <person name="Steffens U.A."/>
            <person name="Heycke N."/>
            <person name="Schmitt S."/>
            <person name="Rinke C."/>
            <person name="Helfrich E.J."/>
            <person name="Brachmann A.O."/>
            <person name="Gurgui C."/>
            <person name="Wakimoto T."/>
            <person name="Kracht M."/>
            <person name="Crusemann M."/>
            <person name="Hentschel U."/>
            <person name="Abe I."/>
            <person name="Matsunaga S."/>
            <person name="Kalinowski J."/>
            <person name="Takeyama H."/>
            <person name="Piel J."/>
        </authorList>
    </citation>
    <scope>NUCLEOTIDE SEQUENCE [LARGE SCALE GENOMIC DNA]</scope>
    <source>
        <strain evidence="2">TSY2</strain>
    </source>
</reference>
<dbReference type="EMBL" id="AZHX01000345">
    <property type="protein sequence ID" value="ETX07907.1"/>
    <property type="molecule type" value="Genomic_DNA"/>
</dbReference>
<protein>
    <submittedName>
        <fullName evidence="1">Uncharacterized protein</fullName>
    </submittedName>
</protein>
<sequence>MATQIVTLQLPEALYVRLQQHAQATHQPFDEIARRAIEAGAPPSWEDVPAEFQTDLAALDRLDDDALWRLARSRQSEIERTRYADLLDQNAKGELLDAGQAELVRLRTEADRLMLRKAHAAALLRWRGHHIPPADSL</sequence>
<dbReference type="AlphaFoldDB" id="W4ME59"/>
<dbReference type="HOGENOM" id="CLU_147221_0_0_7"/>
<name>W4ME59_9BACT</name>
<evidence type="ECO:0000313" key="2">
    <source>
        <dbReference type="Proteomes" id="UP000019140"/>
    </source>
</evidence>
<proteinExistence type="predicted"/>
<keyword evidence="2" id="KW-1185">Reference proteome</keyword>
<organism evidence="1 2">
    <name type="scientific">Candidatus Entotheonella gemina</name>
    <dbReference type="NCBI Taxonomy" id="1429439"/>
    <lineage>
        <taxon>Bacteria</taxon>
        <taxon>Pseudomonadati</taxon>
        <taxon>Nitrospinota/Tectimicrobiota group</taxon>
        <taxon>Candidatus Tectimicrobiota</taxon>
        <taxon>Candidatus Entotheonellia</taxon>
        <taxon>Candidatus Entotheonellales</taxon>
        <taxon>Candidatus Entotheonellaceae</taxon>
        <taxon>Candidatus Entotheonella</taxon>
    </lineage>
</organism>
<evidence type="ECO:0000313" key="1">
    <source>
        <dbReference type="EMBL" id="ETX07907.1"/>
    </source>
</evidence>
<comment type="caution">
    <text evidence="1">The sequence shown here is derived from an EMBL/GenBank/DDBJ whole genome shotgun (WGS) entry which is preliminary data.</text>
</comment>
<dbReference type="Proteomes" id="UP000019140">
    <property type="component" value="Unassembled WGS sequence"/>
</dbReference>